<reference evidence="2 3" key="1">
    <citation type="journal article" date="1998" name="DNA Res.">
        <title>Complete sequence and gene organization of the genome of a hyper-thermophilic archaebacterium, Pyrococcus horikoshii OT3.</title>
        <authorList>
            <person name="Kawarabayasi Y."/>
            <person name="Sawada M."/>
            <person name="Horikawa H."/>
            <person name="Haikawa Y."/>
            <person name="Hino Y."/>
            <person name="Yamamoto S."/>
            <person name="Sekine M."/>
            <person name="Baba S."/>
            <person name="Kosugi H."/>
            <person name="Hosoyama A."/>
            <person name="Nagai Y."/>
            <person name="Sakai M."/>
            <person name="Ogura K."/>
            <person name="Otuka R."/>
            <person name="Nakazawa H."/>
            <person name="Takamiya M."/>
            <person name="Ohfuku Y."/>
            <person name="Funahashi T."/>
            <person name="Tanaka T."/>
            <person name="Kudoh Y."/>
            <person name="Yamazaki J."/>
            <person name="Kushida N."/>
            <person name="Oguchi A."/>
            <person name="Aoki K."/>
            <person name="Nakamura Y."/>
            <person name="Robb T.F."/>
            <person name="Horikoshi K."/>
            <person name="Masuchi Y."/>
            <person name="Shizuya H."/>
            <person name="Kikuchi H."/>
        </authorList>
    </citation>
    <scope>NUCLEOTIDE SEQUENCE [LARGE SCALE GENOMIC DNA]</scope>
    <source>
        <strain evidence="3">ATCC 700860 / DSM 12428 / JCM 9974 / NBRC 100139 / OT-3</strain>
    </source>
</reference>
<protein>
    <submittedName>
        <fullName evidence="2">Uncharacterized protein</fullName>
    </submittedName>
</protein>
<sequence>MLPYFLSRSIASITSDLMSSSIIPLPLTSPAYFPKIFRNLCLSFSSAFSKKWATIRVFFPFLMSLPTGFPSFFSSAIRSRTSSQIWNAIPTFLPQLERAFIYSSLSVPIMPPTFAEASNNAPVFPLIISMYSSIVTVLFFSNSRSLAWPSQSSFDAFTITSNTLAFFSGGISALATASKALLKSRSPAKIAMFTPQILCTVGFPLLVSSISIISS</sequence>
<organism evidence="2 3">
    <name type="scientific">Pyrococcus horikoshii (strain ATCC 700860 / DSM 12428 / JCM 9974 / NBRC 100139 / OT-3)</name>
    <dbReference type="NCBI Taxonomy" id="70601"/>
    <lineage>
        <taxon>Archaea</taxon>
        <taxon>Methanobacteriati</taxon>
        <taxon>Methanobacteriota</taxon>
        <taxon>Thermococci</taxon>
        <taxon>Thermococcales</taxon>
        <taxon>Thermococcaceae</taxon>
        <taxon>Pyrococcus</taxon>
    </lineage>
</organism>
<keyword evidence="1" id="KW-0472">Membrane</keyword>
<dbReference type="AlphaFoldDB" id="O58800"/>
<keyword evidence="3" id="KW-1185">Reference proteome</keyword>
<gene>
    <name evidence="2" type="ordered locus">PH1073</name>
</gene>
<evidence type="ECO:0000313" key="2">
    <source>
        <dbReference type="EMBL" id="BAA30172.1"/>
    </source>
</evidence>
<feature type="transmembrane region" description="Helical" evidence="1">
    <location>
        <begin position="156"/>
        <end position="178"/>
    </location>
</feature>
<accession>O58800</accession>
<name>O58800_PYRHO</name>
<evidence type="ECO:0000313" key="3">
    <source>
        <dbReference type="Proteomes" id="UP000000752"/>
    </source>
</evidence>
<feature type="transmembrane region" description="Helical" evidence="1">
    <location>
        <begin position="190"/>
        <end position="213"/>
    </location>
</feature>
<keyword evidence="1" id="KW-0812">Transmembrane</keyword>
<evidence type="ECO:0000256" key="1">
    <source>
        <dbReference type="SAM" id="Phobius"/>
    </source>
</evidence>
<dbReference type="Proteomes" id="UP000000752">
    <property type="component" value="Chromosome"/>
</dbReference>
<keyword evidence="1" id="KW-1133">Transmembrane helix</keyword>
<feature type="transmembrane region" description="Helical" evidence="1">
    <location>
        <begin position="53"/>
        <end position="73"/>
    </location>
</feature>
<dbReference type="EMBL" id="BA000001">
    <property type="protein sequence ID" value="BAA30172.1"/>
    <property type="molecule type" value="Genomic_DNA"/>
</dbReference>
<dbReference type="KEGG" id="pho:PH1073"/>
<dbReference type="EnsemblBacteria" id="BAA30172">
    <property type="protein sequence ID" value="BAA30172"/>
    <property type="gene ID" value="BAA30172"/>
</dbReference>
<proteinExistence type="predicted"/>
<feature type="transmembrane region" description="Helical" evidence="1">
    <location>
        <begin position="123"/>
        <end position="141"/>
    </location>
</feature>
<dbReference type="PIR" id="F71101">
    <property type="entry name" value="F71101"/>
</dbReference>